<dbReference type="PANTHER" id="PTHR47359:SF3">
    <property type="entry name" value="NLP_P60 DOMAIN-CONTAINING PROTEIN-RELATED"/>
    <property type="match status" value="1"/>
</dbReference>
<keyword evidence="3" id="KW-0378">Hydrolase</keyword>
<keyword evidence="7" id="KW-1185">Reference proteome</keyword>
<dbReference type="InterPro" id="IPR008258">
    <property type="entry name" value="Transglycosylase_SLT_dom_1"/>
</dbReference>
<dbReference type="CDD" id="cd13399">
    <property type="entry name" value="Slt35-like"/>
    <property type="match status" value="1"/>
</dbReference>
<dbReference type="Proteomes" id="UP000669179">
    <property type="component" value="Unassembled WGS sequence"/>
</dbReference>
<comment type="caution">
    <text evidence="6">The sequence shown here is derived from an EMBL/GenBank/DDBJ whole genome shotgun (WGS) entry which is preliminary data.</text>
</comment>
<dbReference type="InterPro" id="IPR023346">
    <property type="entry name" value="Lysozyme-like_dom_sf"/>
</dbReference>
<evidence type="ECO:0000256" key="1">
    <source>
        <dbReference type="ARBA" id="ARBA00007074"/>
    </source>
</evidence>
<dbReference type="GO" id="GO:0008234">
    <property type="term" value="F:cysteine-type peptidase activity"/>
    <property type="evidence" value="ECO:0007669"/>
    <property type="project" value="UniProtKB-KW"/>
</dbReference>
<keyword evidence="4" id="KW-0788">Thiol protease</keyword>
<evidence type="ECO:0000313" key="7">
    <source>
        <dbReference type="Proteomes" id="UP000669179"/>
    </source>
</evidence>
<evidence type="ECO:0000256" key="3">
    <source>
        <dbReference type="ARBA" id="ARBA00022801"/>
    </source>
</evidence>
<name>A0A939PQG9_9ACTN</name>
<feature type="domain" description="NlpC/P60" evidence="5">
    <location>
        <begin position="189"/>
        <end position="329"/>
    </location>
</feature>
<sequence>MPLAILAAAAFVLVSLFLGALGGALGATFSNGPGEGLMCQTTPGKAAAQIPANYLAAYAKAGAEYGISWNVLAAVGAVESDHGRGRGSGIRSGRNSAGAAGPMQFISGTWDGYGVDGNHDGKKDVYDPADAIPAGARLLKANGAPEHMERALFAYNHSDIYVKKVLAQAAAYGKDAGAASCPVVPVAASGRAAVAMRAALRYLGTPYSWGGGGSDGPTSGIAQGAGIVGFDCSGLTLYAWHQAGVSIPRTSQDQWATLPHVPAGREAPGDLVFFQGALGTMSQPGHVGLVLGGGKMIEAPHTGARVRISSIRTRSDLVGYARPGTGPYTA</sequence>
<reference evidence="6" key="1">
    <citation type="submission" date="2021-03" db="EMBL/GenBank/DDBJ databases">
        <authorList>
            <person name="Kanchanasin P."/>
            <person name="Saeng-In P."/>
            <person name="Phongsopitanun W."/>
            <person name="Yuki M."/>
            <person name="Kudo T."/>
            <person name="Ohkuma M."/>
            <person name="Tanasupawat S."/>
        </authorList>
    </citation>
    <scope>NUCLEOTIDE SEQUENCE</scope>
    <source>
        <strain evidence="6">GKU 128</strain>
    </source>
</reference>
<gene>
    <name evidence="6" type="ORF">J4573_45210</name>
</gene>
<dbReference type="GO" id="GO:0006508">
    <property type="term" value="P:proteolysis"/>
    <property type="evidence" value="ECO:0007669"/>
    <property type="project" value="UniProtKB-KW"/>
</dbReference>
<evidence type="ECO:0000313" key="6">
    <source>
        <dbReference type="EMBL" id="MBO2454353.1"/>
    </source>
</evidence>
<dbReference type="Gene3D" id="3.90.1720.10">
    <property type="entry name" value="endopeptidase domain like (from Nostoc punctiforme)"/>
    <property type="match status" value="1"/>
</dbReference>
<dbReference type="Gene3D" id="1.10.530.10">
    <property type="match status" value="1"/>
</dbReference>
<dbReference type="RefSeq" id="WP_208262565.1">
    <property type="nucleotide sequence ID" value="NZ_JAGEOJ010000026.1"/>
</dbReference>
<evidence type="ECO:0000256" key="4">
    <source>
        <dbReference type="ARBA" id="ARBA00022807"/>
    </source>
</evidence>
<dbReference type="Pfam" id="PF00877">
    <property type="entry name" value="NLPC_P60"/>
    <property type="match status" value="1"/>
</dbReference>
<comment type="similarity">
    <text evidence="1">Belongs to the peptidase C40 family.</text>
</comment>
<evidence type="ECO:0000256" key="2">
    <source>
        <dbReference type="ARBA" id="ARBA00022670"/>
    </source>
</evidence>
<dbReference type="InterPro" id="IPR038765">
    <property type="entry name" value="Papain-like_cys_pep_sf"/>
</dbReference>
<dbReference type="PANTHER" id="PTHR47359">
    <property type="entry name" value="PEPTIDOGLYCAN DL-ENDOPEPTIDASE CWLO"/>
    <property type="match status" value="1"/>
</dbReference>
<keyword evidence="2" id="KW-0645">Protease</keyword>
<dbReference type="Pfam" id="PF01464">
    <property type="entry name" value="SLT"/>
    <property type="match status" value="1"/>
</dbReference>
<protein>
    <submittedName>
        <fullName evidence="6">C40 family peptidase</fullName>
    </submittedName>
</protein>
<dbReference type="InterPro" id="IPR000064">
    <property type="entry name" value="NLP_P60_dom"/>
</dbReference>
<dbReference type="PROSITE" id="PS51935">
    <property type="entry name" value="NLPC_P60"/>
    <property type="match status" value="1"/>
</dbReference>
<evidence type="ECO:0000259" key="5">
    <source>
        <dbReference type="PROSITE" id="PS51935"/>
    </source>
</evidence>
<dbReference type="SUPFAM" id="SSF53955">
    <property type="entry name" value="Lysozyme-like"/>
    <property type="match status" value="1"/>
</dbReference>
<dbReference type="AlphaFoldDB" id="A0A939PQG9"/>
<dbReference type="EMBL" id="JAGEOJ010000026">
    <property type="protein sequence ID" value="MBO2454353.1"/>
    <property type="molecule type" value="Genomic_DNA"/>
</dbReference>
<dbReference type="InterPro" id="IPR051794">
    <property type="entry name" value="PG_Endopeptidase_C40"/>
</dbReference>
<accession>A0A939PQG9</accession>
<proteinExistence type="inferred from homology"/>
<dbReference type="SUPFAM" id="SSF54001">
    <property type="entry name" value="Cysteine proteinases"/>
    <property type="match status" value="1"/>
</dbReference>
<organism evidence="6 7">
    <name type="scientific">Actinomadura barringtoniae</name>
    <dbReference type="NCBI Taxonomy" id="1427535"/>
    <lineage>
        <taxon>Bacteria</taxon>
        <taxon>Bacillati</taxon>
        <taxon>Actinomycetota</taxon>
        <taxon>Actinomycetes</taxon>
        <taxon>Streptosporangiales</taxon>
        <taxon>Thermomonosporaceae</taxon>
        <taxon>Actinomadura</taxon>
    </lineage>
</organism>